<evidence type="ECO:0000256" key="3">
    <source>
        <dbReference type="ARBA" id="ARBA00023295"/>
    </source>
</evidence>
<evidence type="ECO:0000313" key="6">
    <source>
        <dbReference type="EMBL" id="SKC65748.1"/>
    </source>
</evidence>
<proteinExistence type="inferred from homology"/>
<dbReference type="InterPro" id="IPR017853">
    <property type="entry name" value="GH"/>
</dbReference>
<protein>
    <submittedName>
        <fullName evidence="6">Beta-N-acetylhexosaminidase</fullName>
    </submittedName>
</protein>
<dbReference type="OrthoDB" id="9805821at2"/>
<feature type="domain" description="Glycoside hydrolase family 3 N-terminal" evidence="5">
    <location>
        <begin position="249"/>
        <end position="358"/>
    </location>
</feature>
<dbReference type="InterPro" id="IPR050226">
    <property type="entry name" value="NagZ_Beta-hexosaminidase"/>
</dbReference>
<dbReference type="GO" id="GO:0004553">
    <property type="term" value="F:hydrolase activity, hydrolyzing O-glycosyl compounds"/>
    <property type="evidence" value="ECO:0007669"/>
    <property type="project" value="InterPro"/>
</dbReference>
<keyword evidence="3" id="KW-0326">Glycosidase</keyword>
<dbReference type="PANTHER" id="PTHR30480">
    <property type="entry name" value="BETA-HEXOSAMINIDASE-RELATED"/>
    <property type="match status" value="1"/>
</dbReference>
<dbReference type="Pfam" id="PF00933">
    <property type="entry name" value="Glyco_hydro_3"/>
    <property type="match status" value="2"/>
</dbReference>
<dbReference type="Gene3D" id="3.20.20.300">
    <property type="entry name" value="Glycoside hydrolase, family 3, N-terminal domain"/>
    <property type="match status" value="1"/>
</dbReference>
<dbReference type="InterPro" id="IPR036962">
    <property type="entry name" value="Glyco_hydro_3_N_sf"/>
</dbReference>
<sequence length="568" mass="56818">MTATDPVTGNGIDTDADADAVRRAVLGVLLPGFTGTTPPGWLLDAARSGLGGVVLFAHNTPDLATTAALTAHLHAAAPALLVATDEEGGDVSRLEAAAGSSLPGAAALGAVDDERLTGAAGEALGRLLAAAGVDLDLAPVLDVDSPGNPVIGVRAFGPDPDAVARHGVAFARGLQRGGVGTCAKHFPGHGSTTVDSHLALPVVDADLEALRGRDLVPFAAAFAGDARSGDARSGDARSGETGSDGGPAADALMTAHVVVPALGPAPASLEPAVETLARQLGHAGPIVTDALDMRAVSDGADVGEAAVRAVEGGADLLCLGTTTGRDDESLFRSAVDALVAAVGTGRVDLDRLAASRRRTDALVRRLHDRRSAVGATTGAVPAEHAREALAAVGAEVARRAVRVVGPAPVLAGAPDVVDLRLRLDHAAGRTAQHVQRAVADRWAGAVLHPGREHPVLDDAAFAALLRGLAGGADGAVRPLVVVTREPAPGGAEHARLAELQSARPDLVVVHTGVPDAGERWLAALPGGLPTTVLACGTGRANAEAAVALLAGHVGTGRVGTGHDTEVWR</sequence>
<dbReference type="GO" id="GO:0009254">
    <property type="term" value="P:peptidoglycan turnover"/>
    <property type="evidence" value="ECO:0007669"/>
    <property type="project" value="TreeGrafter"/>
</dbReference>
<dbReference type="STRING" id="526729.SAMN04324258_2250"/>
<keyword evidence="7" id="KW-1185">Reference proteome</keyword>
<gene>
    <name evidence="6" type="ORF">SAMN04324258_2250</name>
</gene>
<evidence type="ECO:0000313" key="7">
    <source>
        <dbReference type="Proteomes" id="UP000189777"/>
    </source>
</evidence>
<evidence type="ECO:0000256" key="2">
    <source>
        <dbReference type="ARBA" id="ARBA00022801"/>
    </source>
</evidence>
<reference evidence="6 7" key="1">
    <citation type="submission" date="2017-02" db="EMBL/GenBank/DDBJ databases">
        <authorList>
            <person name="Peterson S.W."/>
        </authorList>
    </citation>
    <scope>NUCLEOTIDE SEQUENCE [LARGE SCALE GENOMIC DNA]</scope>
    <source>
        <strain evidence="6 7">DSM 21481</strain>
    </source>
</reference>
<feature type="compositionally biased region" description="Basic and acidic residues" evidence="4">
    <location>
        <begin position="227"/>
        <end position="238"/>
    </location>
</feature>
<dbReference type="GO" id="GO:0005975">
    <property type="term" value="P:carbohydrate metabolic process"/>
    <property type="evidence" value="ECO:0007669"/>
    <property type="project" value="InterPro"/>
</dbReference>
<comment type="similarity">
    <text evidence="1">Belongs to the glycosyl hydrolase 3 family.</text>
</comment>
<evidence type="ECO:0000256" key="4">
    <source>
        <dbReference type="SAM" id="MobiDB-lite"/>
    </source>
</evidence>
<accession>A0A1T5KR46</accession>
<dbReference type="SUPFAM" id="SSF51445">
    <property type="entry name" value="(Trans)glycosidases"/>
    <property type="match status" value="1"/>
</dbReference>
<dbReference type="Proteomes" id="UP000189777">
    <property type="component" value="Unassembled WGS sequence"/>
</dbReference>
<feature type="domain" description="Glycoside hydrolase family 3 N-terminal" evidence="5">
    <location>
        <begin position="48"/>
        <end position="222"/>
    </location>
</feature>
<dbReference type="EMBL" id="FUZQ01000004">
    <property type="protein sequence ID" value="SKC65748.1"/>
    <property type="molecule type" value="Genomic_DNA"/>
</dbReference>
<organism evidence="6 7">
    <name type="scientific">Krasilnikoviella flava</name>
    <dbReference type="NCBI Taxonomy" id="526729"/>
    <lineage>
        <taxon>Bacteria</taxon>
        <taxon>Bacillati</taxon>
        <taxon>Actinomycetota</taxon>
        <taxon>Actinomycetes</taxon>
        <taxon>Micrococcales</taxon>
        <taxon>Promicromonosporaceae</taxon>
        <taxon>Krasilnikoviella</taxon>
    </lineage>
</organism>
<keyword evidence="2" id="KW-0378">Hydrolase</keyword>
<evidence type="ECO:0000256" key="1">
    <source>
        <dbReference type="ARBA" id="ARBA00005336"/>
    </source>
</evidence>
<dbReference type="RefSeq" id="WP_079574591.1">
    <property type="nucleotide sequence ID" value="NZ_FUZQ01000004.1"/>
</dbReference>
<feature type="region of interest" description="Disordered" evidence="4">
    <location>
        <begin position="226"/>
        <end position="249"/>
    </location>
</feature>
<name>A0A1T5KR46_9MICO</name>
<dbReference type="PANTHER" id="PTHR30480:SF16">
    <property type="entry name" value="GLYCOSIDE HYDROLASE FAMILY 3 DOMAIN PROTEIN"/>
    <property type="match status" value="1"/>
</dbReference>
<dbReference type="InterPro" id="IPR001764">
    <property type="entry name" value="Glyco_hydro_3_N"/>
</dbReference>
<evidence type="ECO:0000259" key="5">
    <source>
        <dbReference type="Pfam" id="PF00933"/>
    </source>
</evidence>
<dbReference type="AlphaFoldDB" id="A0A1T5KR46"/>